<reference evidence="1 2" key="1">
    <citation type="submission" date="2016-10" db="EMBL/GenBank/DDBJ databases">
        <authorList>
            <person name="de Groot N.N."/>
        </authorList>
    </citation>
    <scope>NUCLEOTIDE SEQUENCE [LARGE SCALE GENOMIC DNA]</scope>
    <source>
        <strain evidence="1 2">CGMCC 1.9157</strain>
    </source>
</reference>
<evidence type="ECO:0000313" key="1">
    <source>
        <dbReference type="EMBL" id="SFO65069.1"/>
    </source>
</evidence>
<dbReference type="InterPro" id="IPR024747">
    <property type="entry name" value="Pyridox_Oxase-rel"/>
</dbReference>
<dbReference type="AlphaFoldDB" id="A0A1I5IXD4"/>
<dbReference type="PANTHER" id="PTHR34071:SF2">
    <property type="entry name" value="FLAVIN-NUCLEOTIDE-BINDING PROTEIN"/>
    <property type="match status" value="1"/>
</dbReference>
<dbReference type="Gene3D" id="2.30.110.10">
    <property type="entry name" value="Electron Transport, Fmn-binding Protein, Chain A"/>
    <property type="match status" value="1"/>
</dbReference>
<dbReference type="RefSeq" id="WP_090074199.1">
    <property type="nucleotide sequence ID" value="NZ_FOVR01000010.1"/>
</dbReference>
<dbReference type="SUPFAM" id="SSF50475">
    <property type="entry name" value="FMN-binding split barrel"/>
    <property type="match status" value="1"/>
</dbReference>
<name>A0A1I5IXD4_9HYPH</name>
<dbReference type="Pfam" id="PF12900">
    <property type="entry name" value="Pyridox_ox_2"/>
    <property type="match status" value="1"/>
</dbReference>
<evidence type="ECO:0008006" key="3">
    <source>
        <dbReference type="Google" id="ProtNLM"/>
    </source>
</evidence>
<dbReference type="Proteomes" id="UP000199236">
    <property type="component" value="Unassembled WGS sequence"/>
</dbReference>
<dbReference type="PANTHER" id="PTHR34071">
    <property type="entry name" value="5-NITROIMIDAZOLE ANTIBIOTICS RESISTANCE PROTEIN, NIMA-FAMILY-RELATED PROTEIN-RELATED"/>
    <property type="match status" value="1"/>
</dbReference>
<dbReference type="EMBL" id="FOVR01000010">
    <property type="protein sequence ID" value="SFO65069.1"/>
    <property type="molecule type" value="Genomic_DNA"/>
</dbReference>
<gene>
    <name evidence="1" type="ORF">SAMN04488056_11035</name>
</gene>
<evidence type="ECO:0000313" key="2">
    <source>
        <dbReference type="Proteomes" id="UP000199236"/>
    </source>
</evidence>
<protein>
    <recommendedName>
        <fullName evidence="3">Nitroimidazol reductase NimA, pyridoxamine 5'-phosphate oxidase superfamily</fullName>
    </recommendedName>
</protein>
<accession>A0A1I5IXD4</accession>
<sequence length="222" mass="24543">MTEPTQDSFPVTPTNKIRVAKRANYDRDTLFAILDEGLIAQVGFVLDDKPIVLPMAYGRIDDQIYIHGAKAARMLKKLKEGLPVCLNVTLVDGLVLGRAAFHHTMNFRSANIHGTARLVEDEKEKYDALVAITDHLAPGRWDETRETTKKEINATTVIAVTIEQAASKIRGGMPIDDEEDYDLDFWAGVVPISTSFGPAIDDARLKAGIPVADSIRKLTSRR</sequence>
<organism evidence="1 2">
    <name type="scientific">Cohaesibacter marisflavi</name>
    <dbReference type="NCBI Taxonomy" id="655353"/>
    <lineage>
        <taxon>Bacteria</taxon>
        <taxon>Pseudomonadati</taxon>
        <taxon>Pseudomonadota</taxon>
        <taxon>Alphaproteobacteria</taxon>
        <taxon>Hyphomicrobiales</taxon>
        <taxon>Cohaesibacteraceae</taxon>
    </lineage>
</organism>
<dbReference type="InterPro" id="IPR012349">
    <property type="entry name" value="Split_barrel_FMN-bd"/>
</dbReference>
<keyword evidence="2" id="KW-1185">Reference proteome</keyword>
<dbReference type="STRING" id="655353.SAMN04488056_11035"/>
<dbReference type="OrthoDB" id="116031at2"/>
<proteinExistence type="predicted"/>